<gene>
    <name evidence="2" type="ORF">RAH46_25610</name>
</gene>
<protein>
    <submittedName>
        <fullName evidence="2">Uncharacterized protein</fullName>
    </submittedName>
</protein>
<keyword evidence="1" id="KW-1133">Transmembrane helix</keyword>
<proteinExistence type="predicted"/>
<feature type="transmembrane region" description="Helical" evidence="1">
    <location>
        <begin position="6"/>
        <end position="30"/>
    </location>
</feature>
<dbReference type="Proteomes" id="UP001183127">
    <property type="component" value="Chromosome"/>
</dbReference>
<evidence type="ECO:0000313" key="3">
    <source>
        <dbReference type="Proteomes" id="UP001183127"/>
    </source>
</evidence>
<dbReference type="GeneID" id="32803890"/>
<keyword evidence="1" id="KW-0812">Transmembrane</keyword>
<name>A0ABY9QRE8_9PSED</name>
<evidence type="ECO:0000256" key="1">
    <source>
        <dbReference type="SAM" id="Phobius"/>
    </source>
</evidence>
<reference evidence="2 3" key="1">
    <citation type="submission" date="2023-08" db="EMBL/GenBank/DDBJ databases">
        <title>Complete Genome Sequence of Pseudomonas entomophila TVIN A01.</title>
        <authorList>
            <person name="Shelke T."/>
            <person name="Mahar N.S."/>
            <person name="Gupta I."/>
            <person name="Gupta V."/>
        </authorList>
    </citation>
    <scope>NUCLEOTIDE SEQUENCE [LARGE SCALE GENOMIC DNA]</scope>
    <source>
        <strain evidence="2 3">TVIN-A01</strain>
    </source>
</reference>
<keyword evidence="1" id="KW-0472">Membrane</keyword>
<dbReference type="RefSeq" id="WP_011531939.1">
    <property type="nucleotide sequence ID" value="NZ_CP132921.1"/>
</dbReference>
<organism evidence="2 3">
    <name type="scientific">Pseudomonas entomophila</name>
    <dbReference type="NCBI Taxonomy" id="312306"/>
    <lineage>
        <taxon>Bacteria</taxon>
        <taxon>Pseudomonadati</taxon>
        <taxon>Pseudomonadota</taxon>
        <taxon>Gammaproteobacteria</taxon>
        <taxon>Pseudomonadales</taxon>
        <taxon>Pseudomonadaceae</taxon>
        <taxon>Pseudomonas</taxon>
    </lineage>
</organism>
<sequence length="70" mass="7780">MDATEAMRVVIILSVMLLGFTLTKCTLHLLKVQLSKFMEMQLTITLPTLVAAYTSDRWSYAAAALSGWVD</sequence>
<dbReference type="EMBL" id="CP132921">
    <property type="protein sequence ID" value="WMW05656.1"/>
    <property type="molecule type" value="Genomic_DNA"/>
</dbReference>
<evidence type="ECO:0000313" key="2">
    <source>
        <dbReference type="EMBL" id="WMW05656.1"/>
    </source>
</evidence>
<accession>A0ABY9QRE8</accession>
<keyword evidence="3" id="KW-1185">Reference proteome</keyword>